<reference evidence="3" key="1">
    <citation type="journal article" date="2014" name="Science">
        <title>Ancient hybridizations among the ancestral genomes of bread wheat.</title>
        <authorList>
            <consortium name="International Wheat Genome Sequencing Consortium,"/>
            <person name="Marcussen T."/>
            <person name="Sandve S.R."/>
            <person name="Heier L."/>
            <person name="Spannagl M."/>
            <person name="Pfeifer M."/>
            <person name="Jakobsen K.S."/>
            <person name="Wulff B.B."/>
            <person name="Steuernagel B."/>
            <person name="Mayer K.F."/>
            <person name="Olsen O.A."/>
        </authorList>
    </citation>
    <scope>NUCLEOTIDE SEQUENCE [LARGE SCALE GENOMIC DNA]</scope>
    <source>
        <strain evidence="3">cv. AL8/78</strain>
    </source>
</reference>
<reference evidence="2" key="4">
    <citation type="submission" date="2019-03" db="UniProtKB">
        <authorList>
            <consortium name="EnsemblPlants"/>
        </authorList>
    </citation>
    <scope>IDENTIFICATION</scope>
</reference>
<feature type="compositionally biased region" description="Basic and acidic residues" evidence="1">
    <location>
        <begin position="31"/>
        <end position="41"/>
    </location>
</feature>
<dbReference type="Proteomes" id="UP000015105">
    <property type="component" value="Chromosome 4D"/>
</dbReference>
<accession>A0A453HBJ7</accession>
<feature type="region of interest" description="Disordered" evidence="1">
    <location>
        <begin position="70"/>
        <end position="101"/>
    </location>
</feature>
<organism evidence="2 3">
    <name type="scientific">Aegilops tauschii subsp. strangulata</name>
    <name type="common">Goatgrass</name>
    <dbReference type="NCBI Taxonomy" id="200361"/>
    <lineage>
        <taxon>Eukaryota</taxon>
        <taxon>Viridiplantae</taxon>
        <taxon>Streptophyta</taxon>
        <taxon>Embryophyta</taxon>
        <taxon>Tracheophyta</taxon>
        <taxon>Spermatophyta</taxon>
        <taxon>Magnoliopsida</taxon>
        <taxon>Liliopsida</taxon>
        <taxon>Poales</taxon>
        <taxon>Poaceae</taxon>
        <taxon>BOP clade</taxon>
        <taxon>Pooideae</taxon>
        <taxon>Triticodae</taxon>
        <taxon>Triticeae</taxon>
        <taxon>Triticinae</taxon>
        <taxon>Aegilops</taxon>
    </lineage>
</organism>
<reference evidence="3" key="2">
    <citation type="journal article" date="2017" name="Nat. Plants">
        <title>The Aegilops tauschii genome reveals multiple impacts of transposons.</title>
        <authorList>
            <person name="Zhao G."/>
            <person name="Zou C."/>
            <person name="Li K."/>
            <person name="Wang K."/>
            <person name="Li T."/>
            <person name="Gao L."/>
            <person name="Zhang X."/>
            <person name="Wang H."/>
            <person name="Yang Z."/>
            <person name="Liu X."/>
            <person name="Jiang W."/>
            <person name="Mao L."/>
            <person name="Kong X."/>
            <person name="Jiao Y."/>
            <person name="Jia J."/>
        </authorList>
    </citation>
    <scope>NUCLEOTIDE SEQUENCE [LARGE SCALE GENOMIC DNA]</scope>
    <source>
        <strain evidence="3">cv. AL8/78</strain>
    </source>
</reference>
<evidence type="ECO:0000256" key="1">
    <source>
        <dbReference type="SAM" id="MobiDB-lite"/>
    </source>
</evidence>
<dbReference type="Gramene" id="AET4Gv20137400.9">
    <property type="protein sequence ID" value="AET4Gv20137400.9"/>
    <property type="gene ID" value="AET4Gv20137400"/>
</dbReference>
<dbReference type="EnsemblPlants" id="AET4Gv20137400.9">
    <property type="protein sequence ID" value="AET4Gv20137400.9"/>
    <property type="gene ID" value="AET4Gv20137400"/>
</dbReference>
<name>A0A453HBJ7_AEGTS</name>
<evidence type="ECO:0000313" key="2">
    <source>
        <dbReference type="EnsemblPlants" id="AET4Gv20137400.9"/>
    </source>
</evidence>
<dbReference type="AlphaFoldDB" id="A0A453HBJ7"/>
<sequence length="101" mass="11170">MCIDAISSLYKSLKYVSCVYPNRPNSIRRLRISEPTDREKPPLIPSRPRPGKSFSFPPLFANGFLHSGLRPLPPVAPQSKPQAPLPPLPRSPSRGGRLRGS</sequence>
<evidence type="ECO:0000313" key="3">
    <source>
        <dbReference type="Proteomes" id="UP000015105"/>
    </source>
</evidence>
<reference evidence="2" key="5">
    <citation type="journal article" date="2021" name="G3 (Bethesda)">
        <title>Aegilops tauschii genome assembly Aet v5.0 features greater sequence contiguity and improved annotation.</title>
        <authorList>
            <person name="Wang L."/>
            <person name="Zhu T."/>
            <person name="Rodriguez J.C."/>
            <person name="Deal K.R."/>
            <person name="Dubcovsky J."/>
            <person name="McGuire P.E."/>
            <person name="Lux T."/>
            <person name="Spannagl M."/>
            <person name="Mayer K.F.X."/>
            <person name="Baldrich P."/>
            <person name="Meyers B.C."/>
            <person name="Huo N."/>
            <person name="Gu Y.Q."/>
            <person name="Zhou H."/>
            <person name="Devos K.M."/>
            <person name="Bennetzen J.L."/>
            <person name="Unver T."/>
            <person name="Budak H."/>
            <person name="Gulick P.J."/>
            <person name="Galiba G."/>
            <person name="Kalapos B."/>
            <person name="Nelson D.R."/>
            <person name="Li P."/>
            <person name="You F.M."/>
            <person name="Luo M.C."/>
            <person name="Dvorak J."/>
        </authorList>
    </citation>
    <scope>NUCLEOTIDE SEQUENCE [LARGE SCALE GENOMIC DNA]</scope>
    <source>
        <strain evidence="2">cv. AL8/78</strain>
    </source>
</reference>
<proteinExistence type="predicted"/>
<protein>
    <submittedName>
        <fullName evidence="2">Uncharacterized protein</fullName>
    </submittedName>
</protein>
<feature type="region of interest" description="Disordered" evidence="1">
    <location>
        <begin position="30"/>
        <end position="55"/>
    </location>
</feature>
<keyword evidence="3" id="KW-1185">Reference proteome</keyword>
<reference evidence="2" key="3">
    <citation type="journal article" date="2017" name="Nature">
        <title>Genome sequence of the progenitor of the wheat D genome Aegilops tauschii.</title>
        <authorList>
            <person name="Luo M.C."/>
            <person name="Gu Y.Q."/>
            <person name="Puiu D."/>
            <person name="Wang H."/>
            <person name="Twardziok S.O."/>
            <person name="Deal K.R."/>
            <person name="Huo N."/>
            <person name="Zhu T."/>
            <person name="Wang L."/>
            <person name="Wang Y."/>
            <person name="McGuire P.E."/>
            <person name="Liu S."/>
            <person name="Long H."/>
            <person name="Ramasamy R.K."/>
            <person name="Rodriguez J.C."/>
            <person name="Van S.L."/>
            <person name="Yuan L."/>
            <person name="Wang Z."/>
            <person name="Xia Z."/>
            <person name="Xiao L."/>
            <person name="Anderson O.D."/>
            <person name="Ouyang S."/>
            <person name="Liang Y."/>
            <person name="Zimin A.V."/>
            <person name="Pertea G."/>
            <person name="Qi P."/>
            <person name="Bennetzen J.L."/>
            <person name="Dai X."/>
            <person name="Dawson M.W."/>
            <person name="Muller H.G."/>
            <person name="Kugler K."/>
            <person name="Rivarola-Duarte L."/>
            <person name="Spannagl M."/>
            <person name="Mayer K.F.X."/>
            <person name="Lu F.H."/>
            <person name="Bevan M.W."/>
            <person name="Leroy P."/>
            <person name="Li P."/>
            <person name="You F.M."/>
            <person name="Sun Q."/>
            <person name="Liu Z."/>
            <person name="Lyons E."/>
            <person name="Wicker T."/>
            <person name="Salzberg S.L."/>
            <person name="Devos K.M."/>
            <person name="Dvorak J."/>
        </authorList>
    </citation>
    <scope>NUCLEOTIDE SEQUENCE [LARGE SCALE GENOMIC DNA]</scope>
    <source>
        <strain evidence="2">cv. AL8/78</strain>
    </source>
</reference>